<dbReference type="SUPFAM" id="SSF46785">
    <property type="entry name" value="Winged helix' DNA-binding domain"/>
    <property type="match status" value="1"/>
</dbReference>
<evidence type="ECO:0000313" key="5">
    <source>
        <dbReference type="EMBL" id="SDR02965.1"/>
    </source>
</evidence>
<dbReference type="OrthoDB" id="5526340at2"/>
<dbReference type="InterPro" id="IPR036388">
    <property type="entry name" value="WH-like_DNA-bd_sf"/>
</dbReference>
<dbReference type="AlphaFoldDB" id="A0A1H1FQ11"/>
<organism evidence="5 6">
    <name type="scientific">Pseudomonas moorei</name>
    <dbReference type="NCBI Taxonomy" id="395599"/>
    <lineage>
        <taxon>Bacteria</taxon>
        <taxon>Pseudomonadati</taxon>
        <taxon>Pseudomonadota</taxon>
        <taxon>Gammaproteobacteria</taxon>
        <taxon>Pseudomonadales</taxon>
        <taxon>Pseudomonadaceae</taxon>
        <taxon>Pseudomonas</taxon>
    </lineage>
</organism>
<sequence>MNSLPSLRALQVFEAVGRYGGIVEAARRLGISAGAVSQQMRLLEDSLGLSLTFKVGKRIRLTAAGQRYHDSCVAAFEILRIAQVDVERSKSASNLRISALPSLLSDWLAPLIYTWQSDHPELNLFLDGSHAEPAPDGYEIDFRVTYGDYESTEHAIELFRDCVVPVCSPTMLRADAPLRTPADLLAYPLLSIDWLPKFASPPSWRDWFSAQAVDSSQIRDGYRVYSLSSMAVQAAISGQGVVLAQCSMITDALTDGRLIMPFAQALQLPSSYFLVGAKDVFDKAHCRDFHRWLVARGRDQMAINEQLLTRSGAQEE</sequence>
<dbReference type="Proteomes" id="UP000199570">
    <property type="component" value="Unassembled WGS sequence"/>
</dbReference>
<dbReference type="Pfam" id="PF03466">
    <property type="entry name" value="LysR_substrate"/>
    <property type="match status" value="1"/>
</dbReference>
<dbReference type="SUPFAM" id="SSF53850">
    <property type="entry name" value="Periplasmic binding protein-like II"/>
    <property type="match status" value="1"/>
</dbReference>
<accession>A0A1H1FQ11</accession>
<keyword evidence="4" id="KW-0804">Transcription</keyword>
<dbReference type="Gene3D" id="1.10.10.10">
    <property type="entry name" value="Winged helix-like DNA-binding domain superfamily/Winged helix DNA-binding domain"/>
    <property type="match status" value="1"/>
</dbReference>
<dbReference type="EMBL" id="FNKJ01000003">
    <property type="protein sequence ID" value="SDR02965.1"/>
    <property type="molecule type" value="Genomic_DNA"/>
</dbReference>
<dbReference type="PANTHER" id="PTHR30537:SF26">
    <property type="entry name" value="GLYCINE CLEAVAGE SYSTEM TRANSCRIPTIONAL ACTIVATOR"/>
    <property type="match status" value="1"/>
</dbReference>
<evidence type="ECO:0000256" key="3">
    <source>
        <dbReference type="ARBA" id="ARBA00023125"/>
    </source>
</evidence>
<evidence type="ECO:0000313" key="6">
    <source>
        <dbReference type="Proteomes" id="UP000199570"/>
    </source>
</evidence>
<dbReference type="PANTHER" id="PTHR30537">
    <property type="entry name" value="HTH-TYPE TRANSCRIPTIONAL REGULATOR"/>
    <property type="match status" value="1"/>
</dbReference>
<gene>
    <name evidence="5" type="ORF">SAMN04490195_2834</name>
</gene>
<dbReference type="RefSeq" id="WP_090322633.1">
    <property type="nucleotide sequence ID" value="NZ_FNKJ01000003.1"/>
</dbReference>
<dbReference type="GO" id="GO:0043565">
    <property type="term" value="F:sequence-specific DNA binding"/>
    <property type="evidence" value="ECO:0007669"/>
    <property type="project" value="TreeGrafter"/>
</dbReference>
<keyword evidence="3" id="KW-0238">DNA-binding</keyword>
<keyword evidence="2" id="KW-0805">Transcription regulation</keyword>
<dbReference type="Pfam" id="PF00126">
    <property type="entry name" value="HTH_1"/>
    <property type="match status" value="1"/>
</dbReference>
<comment type="similarity">
    <text evidence="1">Belongs to the LysR transcriptional regulatory family.</text>
</comment>
<dbReference type="GO" id="GO:0003700">
    <property type="term" value="F:DNA-binding transcription factor activity"/>
    <property type="evidence" value="ECO:0007669"/>
    <property type="project" value="InterPro"/>
</dbReference>
<dbReference type="InterPro" id="IPR058163">
    <property type="entry name" value="LysR-type_TF_proteobact-type"/>
</dbReference>
<reference evidence="6" key="1">
    <citation type="submission" date="2016-10" db="EMBL/GenBank/DDBJ databases">
        <authorList>
            <person name="Varghese N."/>
            <person name="Submissions S."/>
        </authorList>
    </citation>
    <scope>NUCLEOTIDE SEQUENCE [LARGE SCALE GENOMIC DNA]</scope>
    <source>
        <strain evidence="6">BS3775</strain>
    </source>
</reference>
<dbReference type="Gene3D" id="3.40.190.10">
    <property type="entry name" value="Periplasmic binding protein-like II"/>
    <property type="match status" value="2"/>
</dbReference>
<evidence type="ECO:0000256" key="4">
    <source>
        <dbReference type="ARBA" id="ARBA00023163"/>
    </source>
</evidence>
<dbReference type="InterPro" id="IPR000847">
    <property type="entry name" value="LysR_HTH_N"/>
</dbReference>
<dbReference type="PROSITE" id="PS50931">
    <property type="entry name" value="HTH_LYSR"/>
    <property type="match status" value="1"/>
</dbReference>
<dbReference type="InterPro" id="IPR036390">
    <property type="entry name" value="WH_DNA-bd_sf"/>
</dbReference>
<protein>
    <submittedName>
        <fullName evidence="5">LysR family transcriptional regulator, glycine cleavage system transcriptional activator</fullName>
    </submittedName>
</protein>
<proteinExistence type="inferred from homology"/>
<evidence type="ECO:0000256" key="2">
    <source>
        <dbReference type="ARBA" id="ARBA00023015"/>
    </source>
</evidence>
<dbReference type="InterPro" id="IPR005119">
    <property type="entry name" value="LysR_subst-bd"/>
</dbReference>
<dbReference type="GO" id="GO:0006351">
    <property type="term" value="P:DNA-templated transcription"/>
    <property type="evidence" value="ECO:0007669"/>
    <property type="project" value="TreeGrafter"/>
</dbReference>
<keyword evidence="6" id="KW-1185">Reference proteome</keyword>
<name>A0A1H1FQ11_9PSED</name>
<evidence type="ECO:0000256" key="1">
    <source>
        <dbReference type="ARBA" id="ARBA00009437"/>
    </source>
</evidence>